<dbReference type="Gramene" id="EOY15023">
    <property type="protein sequence ID" value="EOY15023"/>
    <property type="gene ID" value="TCM_034222"/>
</dbReference>
<feature type="chain" id="PRO_5001598157" evidence="1">
    <location>
        <begin position="25"/>
        <end position="99"/>
    </location>
</feature>
<dbReference type="InParanoid" id="A0A061FDN4"/>
<evidence type="ECO:0000256" key="1">
    <source>
        <dbReference type="SAM" id="SignalP"/>
    </source>
</evidence>
<keyword evidence="3" id="KW-1185">Reference proteome</keyword>
<organism evidence="2 3">
    <name type="scientific">Theobroma cacao</name>
    <name type="common">Cacao</name>
    <name type="synonym">Cocoa</name>
    <dbReference type="NCBI Taxonomy" id="3641"/>
    <lineage>
        <taxon>Eukaryota</taxon>
        <taxon>Viridiplantae</taxon>
        <taxon>Streptophyta</taxon>
        <taxon>Embryophyta</taxon>
        <taxon>Tracheophyta</taxon>
        <taxon>Spermatophyta</taxon>
        <taxon>Magnoliopsida</taxon>
        <taxon>eudicotyledons</taxon>
        <taxon>Gunneridae</taxon>
        <taxon>Pentapetalae</taxon>
        <taxon>rosids</taxon>
        <taxon>malvids</taxon>
        <taxon>Malvales</taxon>
        <taxon>Malvaceae</taxon>
        <taxon>Byttnerioideae</taxon>
        <taxon>Theobroma</taxon>
    </lineage>
</organism>
<protein>
    <submittedName>
        <fullName evidence="2">Uncharacterized protein</fullName>
    </submittedName>
</protein>
<accession>A0A061FDN4</accession>
<name>A0A061FDN4_THECC</name>
<gene>
    <name evidence="2" type="ORF">TCM_034222</name>
</gene>
<evidence type="ECO:0000313" key="2">
    <source>
        <dbReference type="EMBL" id="EOY15023.1"/>
    </source>
</evidence>
<dbReference type="Proteomes" id="UP000026915">
    <property type="component" value="Chromosome 8"/>
</dbReference>
<feature type="signal peptide" evidence="1">
    <location>
        <begin position="1"/>
        <end position="24"/>
    </location>
</feature>
<reference evidence="2 3" key="1">
    <citation type="journal article" date="2013" name="Genome Biol.">
        <title>The genome sequence of the most widely cultivated cacao type and its use to identify candidate genes regulating pod color.</title>
        <authorList>
            <person name="Motamayor J.C."/>
            <person name="Mockaitis K."/>
            <person name="Schmutz J."/>
            <person name="Haiminen N."/>
            <person name="Iii D.L."/>
            <person name="Cornejo O."/>
            <person name="Findley S.D."/>
            <person name="Zheng P."/>
            <person name="Utro F."/>
            <person name="Royaert S."/>
            <person name="Saski C."/>
            <person name="Jenkins J."/>
            <person name="Podicheti R."/>
            <person name="Zhao M."/>
            <person name="Scheffler B.E."/>
            <person name="Stack J.C."/>
            <person name="Feltus F.A."/>
            <person name="Mustiga G.M."/>
            <person name="Amores F."/>
            <person name="Phillips W."/>
            <person name="Marelli J.P."/>
            <person name="May G.D."/>
            <person name="Shapiro H."/>
            <person name="Ma J."/>
            <person name="Bustamante C.D."/>
            <person name="Schnell R.J."/>
            <person name="Main D."/>
            <person name="Gilbert D."/>
            <person name="Parida L."/>
            <person name="Kuhn D.N."/>
        </authorList>
    </citation>
    <scope>NUCLEOTIDE SEQUENCE [LARGE SCALE GENOMIC DNA]</scope>
    <source>
        <strain evidence="3">cv. Matina 1-6</strain>
    </source>
</reference>
<sequence>MESVGSRSVFKVVVLSFLLVLVVAKDDLLGHSILSDQNPSAPESLSHPEIIRYPPGTLMPPLTMHFKDRCTLLCADLYLSPLYKPCYNVCEIRACIRLY</sequence>
<dbReference type="AlphaFoldDB" id="A0A061FDN4"/>
<keyword evidence="1" id="KW-0732">Signal</keyword>
<proteinExistence type="predicted"/>
<dbReference type="HOGENOM" id="CLU_2324929_0_0_1"/>
<evidence type="ECO:0000313" key="3">
    <source>
        <dbReference type="Proteomes" id="UP000026915"/>
    </source>
</evidence>
<dbReference type="EMBL" id="CM001886">
    <property type="protein sequence ID" value="EOY15023.1"/>
    <property type="molecule type" value="Genomic_DNA"/>
</dbReference>